<evidence type="ECO:0000256" key="4">
    <source>
        <dbReference type="ARBA" id="ARBA00023002"/>
    </source>
</evidence>
<dbReference type="InterPro" id="IPR013154">
    <property type="entry name" value="ADH-like_N"/>
</dbReference>
<comment type="cofactor">
    <cofactor evidence="1 5">
        <name>Zn(2+)</name>
        <dbReference type="ChEBI" id="CHEBI:29105"/>
    </cofactor>
</comment>
<dbReference type="Proteomes" id="UP001499993">
    <property type="component" value="Unassembled WGS sequence"/>
</dbReference>
<proteinExistence type="inferred from homology"/>
<name>A0ABP9G4Q6_9ACTN</name>
<keyword evidence="3 5" id="KW-0862">Zinc</keyword>
<dbReference type="PANTHER" id="PTHR42813">
    <property type="entry name" value="ZINC-TYPE ALCOHOL DEHYDROGENASE-LIKE"/>
    <property type="match status" value="1"/>
</dbReference>
<evidence type="ECO:0000256" key="2">
    <source>
        <dbReference type="ARBA" id="ARBA00022723"/>
    </source>
</evidence>
<dbReference type="Pfam" id="PF00107">
    <property type="entry name" value="ADH_zinc_N"/>
    <property type="match status" value="1"/>
</dbReference>
<keyword evidence="10" id="KW-1185">Reference proteome</keyword>
<evidence type="ECO:0000313" key="10">
    <source>
        <dbReference type="Proteomes" id="UP001499993"/>
    </source>
</evidence>
<dbReference type="PANTHER" id="PTHR42813:SF2">
    <property type="entry name" value="DEHYDROGENASE, ZINC-CONTAINING, PUTATIVE (AFU_ORTHOLOGUE AFUA_2G02810)-RELATED"/>
    <property type="match status" value="1"/>
</dbReference>
<accession>A0ABP9G4Q6</accession>
<feature type="domain" description="Alcohol dehydrogenase-like C-terminal" evidence="7">
    <location>
        <begin position="220"/>
        <end position="289"/>
    </location>
</feature>
<gene>
    <name evidence="9" type="ORF">GCM10023224_00350</name>
</gene>
<evidence type="ECO:0000313" key="9">
    <source>
        <dbReference type="EMBL" id="GAA4925709.1"/>
    </source>
</evidence>
<feature type="domain" description="Alcohol dehydrogenase-like N-terminal" evidence="8">
    <location>
        <begin position="56"/>
        <end position="176"/>
    </location>
</feature>
<reference evidence="10" key="1">
    <citation type="journal article" date="2019" name="Int. J. Syst. Evol. Microbiol.">
        <title>The Global Catalogue of Microorganisms (GCM) 10K type strain sequencing project: providing services to taxonomists for standard genome sequencing and annotation.</title>
        <authorList>
            <consortium name="The Broad Institute Genomics Platform"/>
            <consortium name="The Broad Institute Genome Sequencing Center for Infectious Disease"/>
            <person name="Wu L."/>
            <person name="Ma J."/>
        </authorList>
    </citation>
    <scope>NUCLEOTIDE SEQUENCE [LARGE SCALE GENOMIC DNA]</scope>
    <source>
        <strain evidence="10">JCM 18123</strain>
    </source>
</reference>
<protein>
    <submittedName>
        <fullName evidence="9">Zinc-dependent alcohol dehydrogenase</fullName>
    </submittedName>
</protein>
<dbReference type="CDD" id="cd08283">
    <property type="entry name" value="FDH_like_1"/>
    <property type="match status" value="1"/>
</dbReference>
<keyword evidence="2 5" id="KW-0479">Metal-binding</keyword>
<organism evidence="9 10">
    <name type="scientific">Streptomonospora halophila</name>
    <dbReference type="NCBI Taxonomy" id="427369"/>
    <lineage>
        <taxon>Bacteria</taxon>
        <taxon>Bacillati</taxon>
        <taxon>Actinomycetota</taxon>
        <taxon>Actinomycetes</taxon>
        <taxon>Streptosporangiales</taxon>
        <taxon>Nocardiopsidaceae</taxon>
        <taxon>Streptomonospora</taxon>
    </lineage>
</organism>
<dbReference type="Gene3D" id="3.40.50.720">
    <property type="entry name" value="NAD(P)-binding Rossmann-like Domain"/>
    <property type="match status" value="1"/>
</dbReference>
<dbReference type="InterPro" id="IPR002328">
    <property type="entry name" value="ADH_Zn_CS"/>
</dbReference>
<keyword evidence="4" id="KW-0560">Oxidoreductase</keyword>
<dbReference type="Gene3D" id="3.90.180.10">
    <property type="entry name" value="Medium-chain alcohol dehydrogenases, catalytic domain"/>
    <property type="match status" value="1"/>
</dbReference>
<dbReference type="InterPro" id="IPR036291">
    <property type="entry name" value="NAD(P)-bd_dom_sf"/>
</dbReference>
<sequence length="431" mass="45964">MRLPAPAFQPPAPGQWTLQEEDGDTRTRGGPMRAVTWQGTEDVQVREVPDPGIERPTDAVVEVTSTAICGSDLHLYSPLGMFMEAGDILGHEAMGVVREVGSEAGRLRPGDRVVMPFNISCGSCHMCERGCYAQCETTQVREYGKGAALFGYTKLYGHVPGGQAEYLRVPQAQFGPIRVPEGPPDERFLFLSDVLPTAWQAVAFADVPPGGSVAVVGLGPIGQMAARIARHQGAGRVFGLDSVPERLAMAERHGVAAVDTGAEDDPAALVRDRTEGRGPDSVIDAVGMEAHGAPLGKAAQTMASLLPDGVAEKLVARAGVDRMAALHLSFDLVRRCGTVSISGVYGGQADPLPMLDLFDKGVQIRMGQAHVRRWTDDILPLLTDADSDPLGVDDLTTHVVPLDQAPEAYEKFQHKRDGAIKMVLRPGARAA</sequence>
<dbReference type="SUPFAM" id="SSF51735">
    <property type="entry name" value="NAD(P)-binding Rossmann-fold domains"/>
    <property type="match status" value="1"/>
</dbReference>
<evidence type="ECO:0000256" key="1">
    <source>
        <dbReference type="ARBA" id="ARBA00001947"/>
    </source>
</evidence>
<feature type="region of interest" description="Disordered" evidence="6">
    <location>
        <begin position="1"/>
        <end position="32"/>
    </location>
</feature>
<dbReference type="EMBL" id="BAABIK010000001">
    <property type="protein sequence ID" value="GAA4925709.1"/>
    <property type="molecule type" value="Genomic_DNA"/>
</dbReference>
<evidence type="ECO:0000256" key="5">
    <source>
        <dbReference type="RuleBase" id="RU361277"/>
    </source>
</evidence>
<comment type="similarity">
    <text evidence="5">Belongs to the zinc-containing alcohol dehydrogenase family.</text>
</comment>
<comment type="caution">
    <text evidence="9">The sequence shown here is derived from an EMBL/GenBank/DDBJ whole genome shotgun (WGS) entry which is preliminary data.</text>
</comment>
<evidence type="ECO:0000259" key="7">
    <source>
        <dbReference type="Pfam" id="PF00107"/>
    </source>
</evidence>
<evidence type="ECO:0000256" key="3">
    <source>
        <dbReference type="ARBA" id="ARBA00022833"/>
    </source>
</evidence>
<dbReference type="Pfam" id="PF08240">
    <property type="entry name" value="ADH_N"/>
    <property type="match status" value="1"/>
</dbReference>
<evidence type="ECO:0000259" key="8">
    <source>
        <dbReference type="Pfam" id="PF08240"/>
    </source>
</evidence>
<evidence type="ECO:0000256" key="6">
    <source>
        <dbReference type="SAM" id="MobiDB-lite"/>
    </source>
</evidence>
<dbReference type="PROSITE" id="PS00059">
    <property type="entry name" value="ADH_ZINC"/>
    <property type="match status" value="1"/>
</dbReference>
<dbReference type="InterPro" id="IPR013149">
    <property type="entry name" value="ADH-like_C"/>
</dbReference>
<dbReference type="InterPro" id="IPR011032">
    <property type="entry name" value="GroES-like_sf"/>
</dbReference>
<dbReference type="SUPFAM" id="SSF50129">
    <property type="entry name" value="GroES-like"/>
    <property type="match status" value="1"/>
</dbReference>